<feature type="region of interest" description="Disordered" evidence="6">
    <location>
        <begin position="626"/>
        <end position="645"/>
    </location>
</feature>
<keyword evidence="9" id="KW-1185">Reference proteome</keyword>
<keyword evidence="4" id="KW-0804">Transcription</keyword>
<dbReference type="GO" id="GO:0009893">
    <property type="term" value="P:positive regulation of metabolic process"/>
    <property type="evidence" value="ECO:0007669"/>
    <property type="project" value="UniProtKB-ARBA"/>
</dbReference>
<accession>A0A2I2G6L5</accession>
<dbReference type="RefSeq" id="XP_024703817.1">
    <property type="nucleotide sequence ID" value="XM_024854851.1"/>
</dbReference>
<dbReference type="EMBL" id="MSFO01000005">
    <property type="protein sequence ID" value="PLB48515.1"/>
    <property type="molecule type" value="Genomic_DNA"/>
</dbReference>
<dbReference type="GeneID" id="36562557"/>
<evidence type="ECO:0000313" key="9">
    <source>
        <dbReference type="Proteomes" id="UP000234275"/>
    </source>
</evidence>
<evidence type="ECO:0000256" key="1">
    <source>
        <dbReference type="ARBA" id="ARBA00022723"/>
    </source>
</evidence>
<gene>
    <name evidence="8" type="ORF">P170DRAFT_511072</name>
</gene>
<evidence type="ECO:0000256" key="6">
    <source>
        <dbReference type="SAM" id="MobiDB-lite"/>
    </source>
</evidence>
<dbReference type="SUPFAM" id="SSF57701">
    <property type="entry name" value="Zn2/Cys6 DNA-binding domain"/>
    <property type="match status" value="1"/>
</dbReference>
<keyword evidence="1" id="KW-0479">Metal-binding</keyword>
<dbReference type="SMART" id="SM00906">
    <property type="entry name" value="Fungal_trans"/>
    <property type="match status" value="1"/>
</dbReference>
<dbReference type="GO" id="GO:0008270">
    <property type="term" value="F:zinc ion binding"/>
    <property type="evidence" value="ECO:0007669"/>
    <property type="project" value="InterPro"/>
</dbReference>
<dbReference type="Pfam" id="PF04082">
    <property type="entry name" value="Fungal_trans"/>
    <property type="match status" value="1"/>
</dbReference>
<keyword evidence="5" id="KW-0539">Nucleus</keyword>
<dbReference type="InterPro" id="IPR001138">
    <property type="entry name" value="Zn2Cys6_DnaBD"/>
</dbReference>
<comment type="caution">
    <text evidence="8">The sequence shown here is derived from an EMBL/GenBank/DDBJ whole genome shotgun (WGS) entry which is preliminary data.</text>
</comment>
<dbReference type="PANTHER" id="PTHR46910">
    <property type="entry name" value="TRANSCRIPTION FACTOR PDR1"/>
    <property type="match status" value="1"/>
</dbReference>
<feature type="region of interest" description="Disordered" evidence="6">
    <location>
        <begin position="57"/>
        <end position="123"/>
    </location>
</feature>
<evidence type="ECO:0000256" key="3">
    <source>
        <dbReference type="ARBA" id="ARBA00023125"/>
    </source>
</evidence>
<feature type="compositionally biased region" description="Basic and acidic residues" evidence="6">
    <location>
        <begin position="627"/>
        <end position="641"/>
    </location>
</feature>
<sequence>MSAVDHYVMADTPTSKVSKTCDLCKARKVRCTRSGDDEHAACDYCITRKARCHYSYMKPPRKRKQRTEDVESPSGGSETHSLVKRPALTSPEPAAICPSIPDETVANKNSTRQLPPPSGITPSSLYVDHLLASRQTPARGRDEEVVNKVAEIFGPSSNISFFSKARVDALSARLGHTRLSQLLETIGTVANSRTKGANKAANLPFLRQQNLPPLELSEDVSTACIQAFFTHVHPVYPFLDQKAFEQRLYGHLLYPSLEADRVWSGLYYAVLALGCQYNDGGSFDPGKGQAWCFFERAMSCFSDIIFTKGSLMAIQALTAMAIFSTKLSAWQFEALLISEAARMAQNMGYNRNRGSKDNLSHRVFWVLYCLDKTSCFVTGRTSNIMDADIGCPIPYVPESIFGDYDWFLTHARYARLVSRIYSTIFSLSAAGNSSSYYLDRIQHLLEELESWKTSIPESYRPGEPLQARLMPGPVAVSVALHTQYYYYNALMTLSRTALYLGDGPKEMGLQLRMKRLLIDTACSILELTKYIEVASYTSLWVLAIMPLSALFILFDQAVHNPLLPQTNTYLALLDIATGHFSRLDYASQGTVPSSLLAEFAHIARQYIRDLQMKEFGRDRYQVIQTAQRRESHDASGYDQTKDGGVPNIAGSTIQPQIAALENPISGGFLGSQPLATPNPPINQTSGLVMQQYTHQEPNERQTSDASKQLESEKTRVGNTGSMSSQYEASALAMETISGAIASEEFQLLGIDVMDLFDTMNFTGEMP</sequence>
<dbReference type="CDD" id="cd12148">
    <property type="entry name" value="fungal_TF_MHR"/>
    <property type="match status" value="1"/>
</dbReference>
<dbReference type="OrthoDB" id="39175at2759"/>
<keyword evidence="3" id="KW-0238">DNA-binding</keyword>
<dbReference type="GO" id="GO:0003677">
    <property type="term" value="F:DNA binding"/>
    <property type="evidence" value="ECO:0007669"/>
    <property type="project" value="UniProtKB-KW"/>
</dbReference>
<evidence type="ECO:0000256" key="5">
    <source>
        <dbReference type="ARBA" id="ARBA00023242"/>
    </source>
</evidence>
<dbReference type="VEuPathDB" id="FungiDB:P170DRAFT_511072"/>
<organism evidence="8 9">
    <name type="scientific">Aspergillus steynii IBT 23096</name>
    <dbReference type="NCBI Taxonomy" id="1392250"/>
    <lineage>
        <taxon>Eukaryota</taxon>
        <taxon>Fungi</taxon>
        <taxon>Dikarya</taxon>
        <taxon>Ascomycota</taxon>
        <taxon>Pezizomycotina</taxon>
        <taxon>Eurotiomycetes</taxon>
        <taxon>Eurotiomycetidae</taxon>
        <taxon>Eurotiales</taxon>
        <taxon>Aspergillaceae</taxon>
        <taxon>Aspergillus</taxon>
        <taxon>Aspergillus subgen. Circumdati</taxon>
    </lineage>
</organism>
<reference evidence="8 9" key="1">
    <citation type="submission" date="2016-12" db="EMBL/GenBank/DDBJ databases">
        <title>The genomes of Aspergillus section Nigri reveals drivers in fungal speciation.</title>
        <authorList>
            <consortium name="DOE Joint Genome Institute"/>
            <person name="Vesth T.C."/>
            <person name="Nybo J."/>
            <person name="Theobald S."/>
            <person name="Brandl J."/>
            <person name="Frisvad J.C."/>
            <person name="Nielsen K.F."/>
            <person name="Lyhne E.K."/>
            <person name="Kogle M.E."/>
            <person name="Kuo A."/>
            <person name="Riley R."/>
            <person name="Clum A."/>
            <person name="Nolan M."/>
            <person name="Lipzen A."/>
            <person name="Salamov A."/>
            <person name="Henrissat B."/>
            <person name="Wiebenga A."/>
            <person name="De Vries R.P."/>
            <person name="Grigoriev I.V."/>
            <person name="Mortensen U.H."/>
            <person name="Andersen M.R."/>
            <person name="Baker S.E."/>
        </authorList>
    </citation>
    <scope>NUCLEOTIDE SEQUENCE [LARGE SCALE GENOMIC DNA]</scope>
    <source>
        <strain evidence="8 9">IBT 23096</strain>
    </source>
</reference>
<dbReference type="PROSITE" id="PS50048">
    <property type="entry name" value="ZN2_CY6_FUNGAL_2"/>
    <property type="match status" value="1"/>
</dbReference>
<protein>
    <recommendedName>
        <fullName evidence="7">Zn(2)-C6 fungal-type domain-containing protein</fullName>
    </recommendedName>
</protein>
<feature type="compositionally biased region" description="Basic and acidic residues" evidence="6">
    <location>
        <begin position="696"/>
        <end position="715"/>
    </location>
</feature>
<evidence type="ECO:0000256" key="4">
    <source>
        <dbReference type="ARBA" id="ARBA00023163"/>
    </source>
</evidence>
<dbReference type="PROSITE" id="PS00463">
    <property type="entry name" value="ZN2_CY6_FUNGAL_1"/>
    <property type="match status" value="1"/>
</dbReference>
<feature type="region of interest" description="Disordered" evidence="6">
    <location>
        <begin position="693"/>
        <end position="721"/>
    </location>
</feature>
<dbReference type="STRING" id="1392250.A0A2I2G6L5"/>
<dbReference type="InterPro" id="IPR050987">
    <property type="entry name" value="AtrR-like"/>
</dbReference>
<dbReference type="GO" id="GO:0006351">
    <property type="term" value="P:DNA-templated transcription"/>
    <property type="evidence" value="ECO:0007669"/>
    <property type="project" value="InterPro"/>
</dbReference>
<evidence type="ECO:0000259" key="7">
    <source>
        <dbReference type="PROSITE" id="PS50048"/>
    </source>
</evidence>
<dbReference type="PANTHER" id="PTHR46910:SF25">
    <property type="entry name" value="ABC-TRANSPORTER-REGULATING TRANSCRIPTION FACTOR"/>
    <property type="match status" value="1"/>
</dbReference>
<evidence type="ECO:0000256" key="2">
    <source>
        <dbReference type="ARBA" id="ARBA00023015"/>
    </source>
</evidence>
<evidence type="ECO:0000313" key="8">
    <source>
        <dbReference type="EMBL" id="PLB48515.1"/>
    </source>
</evidence>
<name>A0A2I2G6L5_9EURO</name>
<dbReference type="Gene3D" id="4.10.240.10">
    <property type="entry name" value="Zn(2)-C6 fungal-type DNA-binding domain"/>
    <property type="match status" value="1"/>
</dbReference>
<dbReference type="InterPro" id="IPR036864">
    <property type="entry name" value="Zn2-C6_fun-type_DNA-bd_sf"/>
</dbReference>
<dbReference type="Proteomes" id="UP000234275">
    <property type="component" value="Unassembled WGS sequence"/>
</dbReference>
<keyword evidence="2" id="KW-0805">Transcription regulation</keyword>
<feature type="domain" description="Zn(2)-C6 fungal-type" evidence="7">
    <location>
        <begin position="20"/>
        <end position="54"/>
    </location>
</feature>
<dbReference type="AlphaFoldDB" id="A0A2I2G6L5"/>
<dbReference type="GO" id="GO:0000981">
    <property type="term" value="F:DNA-binding transcription factor activity, RNA polymerase II-specific"/>
    <property type="evidence" value="ECO:0007669"/>
    <property type="project" value="InterPro"/>
</dbReference>
<proteinExistence type="predicted"/>
<dbReference type="InterPro" id="IPR007219">
    <property type="entry name" value="XnlR_reg_dom"/>
</dbReference>